<dbReference type="Pfam" id="PF02931">
    <property type="entry name" value="Neur_chan_LBD"/>
    <property type="match status" value="1"/>
</dbReference>
<keyword evidence="5 11" id="KW-0812">Transmembrane</keyword>
<dbReference type="Gene3D" id="2.70.170.10">
    <property type="entry name" value="Neurotransmitter-gated ion-channel ligand-binding domain"/>
    <property type="match status" value="1"/>
</dbReference>
<accession>V3ZEE1</accession>
<keyword evidence="9 11" id="KW-0472">Membrane</keyword>
<dbReference type="SUPFAM" id="SSF90112">
    <property type="entry name" value="Neurotransmitter-gated ion-channel transmembrane pore"/>
    <property type="match status" value="1"/>
</dbReference>
<comment type="similarity">
    <text evidence="11">Belongs to the ligand-gated ion channel (TC 1.A.9) family.</text>
</comment>
<keyword evidence="3 11" id="KW-0813">Transport</keyword>
<dbReference type="HOGENOM" id="CLU_010920_1_2_1"/>
<feature type="domain" description="Neurotransmitter-gated ion-channel ligand-binding" evidence="12">
    <location>
        <begin position="2"/>
        <end position="139"/>
    </location>
</feature>
<evidence type="ECO:0000256" key="8">
    <source>
        <dbReference type="ARBA" id="ARBA00023065"/>
    </source>
</evidence>
<keyword evidence="8 11" id="KW-0406">Ion transport</keyword>
<dbReference type="AlphaFoldDB" id="V3ZEE1"/>
<evidence type="ECO:0000256" key="4">
    <source>
        <dbReference type="ARBA" id="ARBA00022475"/>
    </source>
</evidence>
<keyword evidence="6" id="KW-0732">Signal</keyword>
<evidence type="ECO:0000256" key="2">
    <source>
        <dbReference type="ARBA" id="ARBA00004236"/>
    </source>
</evidence>
<evidence type="ECO:0000313" key="15">
    <source>
        <dbReference type="Proteomes" id="UP000030746"/>
    </source>
</evidence>
<feature type="transmembrane region" description="Helical" evidence="11">
    <location>
        <begin position="163"/>
        <end position="187"/>
    </location>
</feature>
<dbReference type="InterPro" id="IPR006201">
    <property type="entry name" value="Neur_channel"/>
</dbReference>
<feature type="domain" description="Neurotransmitter-gated ion-channel transmembrane" evidence="13">
    <location>
        <begin position="170"/>
        <end position="253"/>
    </location>
</feature>
<evidence type="ECO:0000256" key="9">
    <source>
        <dbReference type="ARBA" id="ARBA00023136"/>
    </source>
</evidence>
<comment type="subcellular location">
    <subcellularLocation>
        <location evidence="2">Cell membrane</location>
    </subcellularLocation>
    <subcellularLocation>
        <location evidence="1">Membrane</location>
        <topology evidence="1">Multi-pass membrane protein</topology>
    </subcellularLocation>
</comment>
<feature type="transmembrane region" description="Helical" evidence="11">
    <location>
        <begin position="322"/>
        <end position="340"/>
    </location>
</feature>
<sequence length="343" mass="40166">EYTMSLYFRQQWDDPRLRYTDFDRYIQTNYRRFDSFWVPDLFFPEAKKEDTHDVTIPNMYIRIFPNGTLIYSQRLSLRIGCIMDLRKFPIDKQICSLRVESYGYVTKDMSLVWSSKRKFSNILPTANIPDFELKSITAHDCTTNLQMGIFPCLYADLELQRQIGFYLTQTYIPTILIVVLSWVSFWIDPHAIPARISVGLLTVLTITTQSSGARSELPRVPYTKSIDVWMSACLVFVFAAYVEYAFVTVLSRRFRKFSPNSPRSPSTQSIFSTSESFSPNYDEMSSGVLYKDRPRTDQKRASKEGVTTNQDMGRMVDKISRYFFPLAFLVFNAFYWIYYVELA</sequence>
<dbReference type="InterPro" id="IPR006028">
    <property type="entry name" value="GABAA/Glycine_rcpt"/>
</dbReference>
<reference evidence="14 15" key="1">
    <citation type="journal article" date="2013" name="Nature">
        <title>Insights into bilaterian evolution from three spiralian genomes.</title>
        <authorList>
            <person name="Simakov O."/>
            <person name="Marletaz F."/>
            <person name="Cho S.J."/>
            <person name="Edsinger-Gonzales E."/>
            <person name="Havlak P."/>
            <person name="Hellsten U."/>
            <person name="Kuo D.H."/>
            <person name="Larsson T."/>
            <person name="Lv J."/>
            <person name="Arendt D."/>
            <person name="Savage R."/>
            <person name="Osoegawa K."/>
            <person name="de Jong P."/>
            <person name="Grimwood J."/>
            <person name="Chapman J.A."/>
            <person name="Shapiro H."/>
            <person name="Aerts A."/>
            <person name="Otillar R.P."/>
            <person name="Terry A.Y."/>
            <person name="Boore J.L."/>
            <person name="Grigoriev I.V."/>
            <person name="Lindberg D.R."/>
            <person name="Seaver E.C."/>
            <person name="Weisblat D.A."/>
            <person name="Putnam N.H."/>
            <person name="Rokhsar D.S."/>
        </authorList>
    </citation>
    <scope>NUCLEOTIDE SEQUENCE [LARGE SCALE GENOMIC DNA]</scope>
</reference>
<dbReference type="GO" id="GO:0005886">
    <property type="term" value="C:plasma membrane"/>
    <property type="evidence" value="ECO:0007669"/>
    <property type="project" value="UniProtKB-SubCell"/>
</dbReference>
<evidence type="ECO:0000256" key="10">
    <source>
        <dbReference type="ARBA" id="ARBA00023303"/>
    </source>
</evidence>
<dbReference type="InterPro" id="IPR038050">
    <property type="entry name" value="Neuro_actylchol_rec"/>
</dbReference>
<dbReference type="NCBIfam" id="TIGR00860">
    <property type="entry name" value="LIC"/>
    <property type="match status" value="1"/>
</dbReference>
<protein>
    <recommendedName>
        <fullName evidence="16">Neurotransmitter-gated ion-channel ligand-binding domain-containing protein</fullName>
    </recommendedName>
</protein>
<keyword evidence="4" id="KW-1003">Cell membrane</keyword>
<dbReference type="SUPFAM" id="SSF63712">
    <property type="entry name" value="Nicotinic receptor ligand binding domain-like"/>
    <property type="match status" value="1"/>
</dbReference>
<keyword evidence="7 11" id="KW-1133">Transmembrane helix</keyword>
<dbReference type="PANTHER" id="PTHR18945">
    <property type="entry name" value="NEUROTRANSMITTER GATED ION CHANNEL"/>
    <property type="match status" value="1"/>
</dbReference>
<feature type="non-terminal residue" evidence="14">
    <location>
        <position position="1"/>
    </location>
</feature>
<dbReference type="STRING" id="225164.V3ZEE1"/>
<dbReference type="EMBL" id="KB202591">
    <property type="protein sequence ID" value="ESO89503.1"/>
    <property type="molecule type" value="Genomic_DNA"/>
</dbReference>
<dbReference type="InterPro" id="IPR006029">
    <property type="entry name" value="Neurotrans-gated_channel_TM"/>
</dbReference>
<dbReference type="CDD" id="cd19049">
    <property type="entry name" value="LGIC_TM_anion"/>
    <property type="match status" value="1"/>
</dbReference>
<dbReference type="KEGG" id="lgi:LOTGIDRAFT_125074"/>
<organism evidence="14 15">
    <name type="scientific">Lottia gigantea</name>
    <name type="common">Giant owl limpet</name>
    <dbReference type="NCBI Taxonomy" id="225164"/>
    <lineage>
        <taxon>Eukaryota</taxon>
        <taxon>Metazoa</taxon>
        <taxon>Spiralia</taxon>
        <taxon>Lophotrochozoa</taxon>
        <taxon>Mollusca</taxon>
        <taxon>Gastropoda</taxon>
        <taxon>Patellogastropoda</taxon>
        <taxon>Lottioidea</taxon>
        <taxon>Lottiidae</taxon>
        <taxon>Lottia</taxon>
    </lineage>
</organism>
<dbReference type="FunFam" id="2.70.170.10:FF:000065">
    <property type="entry name" value="Glutamate-gated chloride channel, putative"/>
    <property type="match status" value="1"/>
</dbReference>
<proteinExistence type="inferred from homology"/>
<feature type="transmembrane region" description="Helical" evidence="11">
    <location>
        <begin position="228"/>
        <end position="250"/>
    </location>
</feature>
<comment type="caution">
    <text evidence="11">Lacks conserved residue(s) required for the propagation of feature annotation.</text>
</comment>
<evidence type="ECO:0000313" key="14">
    <source>
        <dbReference type="EMBL" id="ESO89503.1"/>
    </source>
</evidence>
<dbReference type="InterPro" id="IPR036734">
    <property type="entry name" value="Neur_chan_lig-bd_sf"/>
</dbReference>
<evidence type="ECO:0000256" key="7">
    <source>
        <dbReference type="ARBA" id="ARBA00022989"/>
    </source>
</evidence>
<dbReference type="CTD" id="20232445"/>
<evidence type="ECO:0000256" key="5">
    <source>
        <dbReference type="ARBA" id="ARBA00022692"/>
    </source>
</evidence>
<evidence type="ECO:0000256" key="6">
    <source>
        <dbReference type="ARBA" id="ARBA00022729"/>
    </source>
</evidence>
<dbReference type="Pfam" id="PF02932">
    <property type="entry name" value="Neur_chan_memb"/>
    <property type="match status" value="1"/>
</dbReference>
<keyword evidence="15" id="KW-1185">Reference proteome</keyword>
<evidence type="ECO:0000256" key="11">
    <source>
        <dbReference type="RuleBase" id="RU000687"/>
    </source>
</evidence>
<dbReference type="PROSITE" id="PS00236">
    <property type="entry name" value="NEUROTR_ION_CHANNEL"/>
    <property type="match status" value="1"/>
</dbReference>
<evidence type="ECO:0000259" key="13">
    <source>
        <dbReference type="Pfam" id="PF02932"/>
    </source>
</evidence>
<dbReference type="GO" id="GO:0005230">
    <property type="term" value="F:extracellular ligand-gated monoatomic ion channel activity"/>
    <property type="evidence" value="ECO:0007669"/>
    <property type="project" value="InterPro"/>
</dbReference>
<evidence type="ECO:0000256" key="1">
    <source>
        <dbReference type="ARBA" id="ARBA00004141"/>
    </source>
</evidence>
<gene>
    <name evidence="14" type="ORF">LOTGIDRAFT_125074</name>
</gene>
<dbReference type="OMA" id="PPGNITH"/>
<dbReference type="GeneID" id="20232445"/>
<name>V3ZEE1_LOTGI</name>
<dbReference type="GO" id="GO:0004888">
    <property type="term" value="F:transmembrane signaling receptor activity"/>
    <property type="evidence" value="ECO:0007669"/>
    <property type="project" value="InterPro"/>
</dbReference>
<dbReference type="PRINTS" id="PR00252">
    <property type="entry name" value="NRIONCHANNEL"/>
</dbReference>
<dbReference type="Gene3D" id="1.20.58.390">
    <property type="entry name" value="Neurotransmitter-gated ion-channel transmembrane domain"/>
    <property type="match status" value="1"/>
</dbReference>
<dbReference type="InterPro" id="IPR006202">
    <property type="entry name" value="Neur_chan_lig-bd"/>
</dbReference>
<dbReference type="InterPro" id="IPR036719">
    <property type="entry name" value="Neuro-gated_channel_TM_sf"/>
</dbReference>
<keyword evidence="10 11" id="KW-0407">Ion channel</keyword>
<evidence type="ECO:0008006" key="16">
    <source>
        <dbReference type="Google" id="ProtNLM"/>
    </source>
</evidence>
<evidence type="ECO:0000256" key="3">
    <source>
        <dbReference type="ARBA" id="ARBA00022448"/>
    </source>
</evidence>
<dbReference type="OrthoDB" id="407674at2759"/>
<dbReference type="PRINTS" id="PR00253">
    <property type="entry name" value="GABAARECEPTR"/>
</dbReference>
<dbReference type="Proteomes" id="UP000030746">
    <property type="component" value="Unassembled WGS sequence"/>
</dbReference>
<dbReference type="InterPro" id="IPR018000">
    <property type="entry name" value="Neurotransmitter_ion_chnl_CS"/>
</dbReference>
<dbReference type="RefSeq" id="XP_009059862.1">
    <property type="nucleotide sequence ID" value="XM_009061614.1"/>
</dbReference>
<evidence type="ECO:0000259" key="12">
    <source>
        <dbReference type="Pfam" id="PF02931"/>
    </source>
</evidence>